<dbReference type="EMBL" id="JAOCZP010000015">
    <property type="protein sequence ID" value="MCT7378590.1"/>
    <property type="molecule type" value="Genomic_DNA"/>
</dbReference>
<evidence type="ECO:0000256" key="2">
    <source>
        <dbReference type="ARBA" id="ARBA00007441"/>
    </source>
</evidence>
<evidence type="ECO:0000256" key="3">
    <source>
        <dbReference type="ARBA" id="ARBA00022576"/>
    </source>
</evidence>
<evidence type="ECO:0000259" key="8">
    <source>
        <dbReference type="Pfam" id="PF00155"/>
    </source>
</evidence>
<keyword evidence="5" id="KW-0663">Pyridoxal phosphate</keyword>
<dbReference type="Pfam" id="PF00155">
    <property type="entry name" value="Aminotran_1_2"/>
    <property type="match status" value="1"/>
</dbReference>
<keyword evidence="10" id="KW-1185">Reference proteome</keyword>
<reference evidence="9 10" key="1">
    <citation type="submission" date="2022-09" db="EMBL/GenBank/DDBJ databases">
        <title>Chelativorans salina sp. nov., a novel slightly halophilic bacterium isolated from a saline lake sediment enrichment.</title>
        <authorList>
            <person name="Gao L."/>
            <person name="Fang B.-Z."/>
            <person name="Li W.-J."/>
        </authorList>
    </citation>
    <scope>NUCLEOTIDE SEQUENCE [LARGE SCALE GENOMIC DNA]</scope>
    <source>
        <strain evidence="9 10">EGI FJ00035</strain>
    </source>
</reference>
<dbReference type="InterPro" id="IPR015421">
    <property type="entry name" value="PyrdxlP-dep_Trfase_major"/>
</dbReference>
<evidence type="ECO:0000256" key="7">
    <source>
        <dbReference type="RuleBase" id="RU000481"/>
    </source>
</evidence>
<dbReference type="PROSITE" id="PS00105">
    <property type="entry name" value="AA_TRANSFER_CLASS_1"/>
    <property type="match status" value="1"/>
</dbReference>
<dbReference type="InterPro" id="IPR004839">
    <property type="entry name" value="Aminotransferase_I/II_large"/>
</dbReference>
<dbReference type="PANTHER" id="PTHR46383:SF2">
    <property type="entry name" value="AMINOTRANSFERASE"/>
    <property type="match status" value="1"/>
</dbReference>
<evidence type="ECO:0000256" key="6">
    <source>
        <dbReference type="ARBA" id="ARBA00049185"/>
    </source>
</evidence>
<dbReference type="RefSeq" id="WP_260907603.1">
    <property type="nucleotide sequence ID" value="NZ_JAOCZP010000015.1"/>
</dbReference>
<evidence type="ECO:0000313" key="9">
    <source>
        <dbReference type="EMBL" id="MCT7378590.1"/>
    </source>
</evidence>
<dbReference type="PANTHER" id="PTHR46383">
    <property type="entry name" value="ASPARTATE AMINOTRANSFERASE"/>
    <property type="match status" value="1"/>
</dbReference>
<comment type="catalytic activity">
    <reaction evidence="6">
        <text>L-aspartate + 2-oxoglutarate = oxaloacetate + L-glutamate</text>
        <dbReference type="Rhea" id="RHEA:21824"/>
        <dbReference type="ChEBI" id="CHEBI:16452"/>
        <dbReference type="ChEBI" id="CHEBI:16810"/>
        <dbReference type="ChEBI" id="CHEBI:29985"/>
        <dbReference type="ChEBI" id="CHEBI:29991"/>
        <dbReference type="EC" id="2.6.1.1"/>
    </reaction>
</comment>
<dbReference type="Gene3D" id="3.40.640.10">
    <property type="entry name" value="Type I PLP-dependent aspartate aminotransferase-like (Major domain)"/>
    <property type="match status" value="1"/>
</dbReference>
<proteinExistence type="inferred from homology"/>
<evidence type="ECO:0000256" key="1">
    <source>
        <dbReference type="ARBA" id="ARBA00001933"/>
    </source>
</evidence>
<evidence type="ECO:0000313" key="10">
    <source>
        <dbReference type="Proteomes" id="UP001320831"/>
    </source>
</evidence>
<feature type="domain" description="Aminotransferase class I/classII large" evidence="8">
    <location>
        <begin position="35"/>
        <end position="381"/>
    </location>
</feature>
<keyword evidence="3 7" id="KW-0032">Aminotransferase</keyword>
<dbReference type="InterPro" id="IPR015424">
    <property type="entry name" value="PyrdxlP-dep_Trfase"/>
</dbReference>
<comment type="cofactor">
    <cofactor evidence="1 7">
        <name>pyridoxal 5'-phosphate</name>
        <dbReference type="ChEBI" id="CHEBI:597326"/>
    </cofactor>
</comment>
<sequence length="387" mass="42048">MSLKEMLRGEARAAPASGIVSVVDHARGREGLIPLWVGEGDLPTPDFIRDAAMGSLAAGHTFYTWQGGVPELRAALARYHSRVFGRGFAPDEFVVTGGGMQAIQLALQAVAGAGDEVIYFSPAWPNFPAALGIAGGKPVPVLLDFSENGWSLDINRVEAAITPRTRALFVNTPSNPTGWTADRATLEALLDLARRHGLWIIADEIYTKFFYSGRHAPSLIDIASDDDRILFVNSFSKNWAMTGWRIGWVRAHASLGQVFENLVQYSTSGVAEFMQRGAVAALDEGDSFIDEQVERARHNRDRLCAALRATGRVQLAVPDGAFYLFFAIDGLEDTRSAAIRIVDETGVGLAPGTAFGAGGERFFRLCFNRSTDQIEEAAEKLARWAAE</sequence>
<organism evidence="9 10">
    <name type="scientific">Chelativorans salis</name>
    <dbReference type="NCBI Taxonomy" id="2978478"/>
    <lineage>
        <taxon>Bacteria</taxon>
        <taxon>Pseudomonadati</taxon>
        <taxon>Pseudomonadota</taxon>
        <taxon>Alphaproteobacteria</taxon>
        <taxon>Hyphomicrobiales</taxon>
        <taxon>Phyllobacteriaceae</taxon>
        <taxon>Chelativorans</taxon>
    </lineage>
</organism>
<dbReference type="SUPFAM" id="SSF53383">
    <property type="entry name" value="PLP-dependent transferases"/>
    <property type="match status" value="1"/>
</dbReference>
<dbReference type="GO" id="GO:0008483">
    <property type="term" value="F:transaminase activity"/>
    <property type="evidence" value="ECO:0007669"/>
    <property type="project" value="UniProtKB-KW"/>
</dbReference>
<dbReference type="InterPro" id="IPR004838">
    <property type="entry name" value="NHTrfase_class1_PyrdxlP-BS"/>
</dbReference>
<protein>
    <recommendedName>
        <fullName evidence="7">Aminotransferase</fullName>
        <ecNumber evidence="7">2.6.1.-</ecNumber>
    </recommendedName>
</protein>
<dbReference type="NCBIfam" id="NF004770">
    <property type="entry name" value="PRK06108.1"/>
    <property type="match status" value="1"/>
</dbReference>
<keyword evidence="4 7" id="KW-0808">Transferase</keyword>
<dbReference type="InterPro" id="IPR050596">
    <property type="entry name" value="AspAT/PAT-like"/>
</dbReference>
<accession>A0ABT2LVP3</accession>
<name>A0ABT2LVP3_9HYPH</name>
<evidence type="ECO:0000256" key="5">
    <source>
        <dbReference type="ARBA" id="ARBA00022898"/>
    </source>
</evidence>
<comment type="caution">
    <text evidence="9">The sequence shown here is derived from an EMBL/GenBank/DDBJ whole genome shotgun (WGS) entry which is preliminary data.</text>
</comment>
<dbReference type="Proteomes" id="UP001320831">
    <property type="component" value="Unassembled WGS sequence"/>
</dbReference>
<dbReference type="EC" id="2.6.1.-" evidence="7"/>
<dbReference type="CDD" id="cd00609">
    <property type="entry name" value="AAT_like"/>
    <property type="match status" value="1"/>
</dbReference>
<gene>
    <name evidence="9" type="ORF">N5A92_26615</name>
</gene>
<comment type="similarity">
    <text evidence="2 7">Belongs to the class-I pyridoxal-phosphate-dependent aminotransferase family.</text>
</comment>
<evidence type="ECO:0000256" key="4">
    <source>
        <dbReference type="ARBA" id="ARBA00022679"/>
    </source>
</evidence>